<organism evidence="2 3">
    <name type="scientific">Auritidibacter ignavus</name>
    <dbReference type="NCBI Taxonomy" id="678932"/>
    <lineage>
        <taxon>Bacteria</taxon>
        <taxon>Bacillati</taxon>
        <taxon>Actinomycetota</taxon>
        <taxon>Actinomycetes</taxon>
        <taxon>Micrococcales</taxon>
        <taxon>Micrococcaceae</taxon>
        <taxon>Auritidibacter</taxon>
    </lineage>
</organism>
<gene>
    <name evidence="2" type="ORF">QDX21_04825</name>
</gene>
<dbReference type="Proteomes" id="UP001224674">
    <property type="component" value="Chromosome"/>
</dbReference>
<dbReference type="AlphaFoldDB" id="A0AAJ6AJZ4"/>
<name>A0AAJ6AJZ4_9MICC</name>
<evidence type="ECO:0000256" key="1">
    <source>
        <dbReference type="SAM" id="MobiDB-lite"/>
    </source>
</evidence>
<evidence type="ECO:0000313" key="3">
    <source>
        <dbReference type="Proteomes" id="UP001224674"/>
    </source>
</evidence>
<dbReference type="EMBL" id="CP122566">
    <property type="protein sequence ID" value="WGH94117.1"/>
    <property type="molecule type" value="Genomic_DNA"/>
</dbReference>
<evidence type="ECO:0000313" key="2">
    <source>
        <dbReference type="EMBL" id="WGH94117.1"/>
    </source>
</evidence>
<proteinExistence type="predicted"/>
<keyword evidence="3" id="KW-1185">Reference proteome</keyword>
<reference evidence="2 3" key="1">
    <citation type="submission" date="2023-03" db="EMBL/GenBank/DDBJ databases">
        <title>Complete genome sequences of several Auritidibacter ignavus strains isolated from ear infections.</title>
        <authorList>
            <person name="Baehr T."/>
            <person name="Baumhoegger A.M."/>
        </authorList>
    </citation>
    <scope>NUCLEOTIDE SEQUENCE [LARGE SCALE GENOMIC DNA]</scope>
    <source>
        <strain evidence="2 3">BABAE-6</strain>
    </source>
</reference>
<feature type="region of interest" description="Disordered" evidence="1">
    <location>
        <begin position="196"/>
        <end position="253"/>
    </location>
</feature>
<feature type="compositionally biased region" description="Acidic residues" evidence="1">
    <location>
        <begin position="204"/>
        <end position="223"/>
    </location>
</feature>
<protein>
    <submittedName>
        <fullName evidence="2">Uncharacterized protein</fullName>
    </submittedName>
</protein>
<accession>A0AAJ6AJZ4</accession>
<dbReference type="RefSeq" id="WP_279675264.1">
    <property type="nucleotide sequence ID" value="NZ_CP122566.1"/>
</dbReference>
<sequence>MHHSSEHRPRLQRATWILALTMVGILTLSGCRDDFQPEDGPSPTDTAEVAITEDQIAETLNEVLGPGAEVVDGEAAIDYVNVLGTTGECVSGGSDESPVPKPDLPSAEDVVAVTGIHVDASEPGNFDFRQLGVIEFDDADEAKRYTDQVREFASSCQRALFEPQGSPALEREITFEELTHHTDQAFAVYLEDYGQGESAAGESVTDEASEDESESATDDENTPEPEHTLSPAGQSSEDSPAAGPLSGDDQEVLGHVGTATVWVQDGSRLTVALSVPPRAYAEELSAIDQLAEELKAPAD</sequence>